<name>A0AAN9Z483_9ORTH</name>
<sequence>MCEVQTVLMHGDRIFRGAAAWEVVAVKGVERDNPHRPLGEEQTPADAFAPQTAGTEAEEADEDADETLKPSDVADQLEGSEAGEEEEEASAEVTLTEDGQDKAWEETLQHHRDFLNKVSSQLIERPTSVSTDGSNTCGTKDTGALTDHRLELSEEQLQEDVQAVLRSLDEALVAHGLEDDSANEEEKKAPEENRVKEHFADKLMNQTNEHTIGKENRVLKEVFQKDDYSSEPLANPIQREKKRVRFNVDFQDTEGKKRKEVALRRKRRTKIPCRNNFYNTDGYESDDDQYYQFSWSLQNASPRNVKYQVTS</sequence>
<organism evidence="2 3">
    <name type="scientific">Gryllus longicercus</name>
    <dbReference type="NCBI Taxonomy" id="2509291"/>
    <lineage>
        <taxon>Eukaryota</taxon>
        <taxon>Metazoa</taxon>
        <taxon>Ecdysozoa</taxon>
        <taxon>Arthropoda</taxon>
        <taxon>Hexapoda</taxon>
        <taxon>Insecta</taxon>
        <taxon>Pterygota</taxon>
        <taxon>Neoptera</taxon>
        <taxon>Polyneoptera</taxon>
        <taxon>Orthoptera</taxon>
        <taxon>Ensifera</taxon>
        <taxon>Gryllidea</taxon>
        <taxon>Grylloidea</taxon>
        <taxon>Gryllidae</taxon>
        <taxon>Gryllinae</taxon>
        <taxon>Gryllus</taxon>
    </lineage>
</organism>
<evidence type="ECO:0000313" key="3">
    <source>
        <dbReference type="Proteomes" id="UP001378592"/>
    </source>
</evidence>
<feature type="compositionally biased region" description="Acidic residues" evidence="1">
    <location>
        <begin position="56"/>
        <end position="65"/>
    </location>
</feature>
<feature type="compositionally biased region" description="Basic and acidic residues" evidence="1">
    <location>
        <begin position="184"/>
        <end position="201"/>
    </location>
</feature>
<reference evidence="2 3" key="1">
    <citation type="submission" date="2024-03" db="EMBL/GenBank/DDBJ databases">
        <title>The genome assembly and annotation of the cricket Gryllus longicercus Weissman &amp; Gray.</title>
        <authorList>
            <person name="Szrajer S."/>
            <person name="Gray D."/>
            <person name="Ylla G."/>
        </authorList>
    </citation>
    <scope>NUCLEOTIDE SEQUENCE [LARGE SCALE GENOMIC DNA]</scope>
    <source>
        <strain evidence="2">DAG 2021-001</strain>
        <tissue evidence="2">Whole body minus gut</tissue>
    </source>
</reference>
<evidence type="ECO:0000256" key="1">
    <source>
        <dbReference type="SAM" id="MobiDB-lite"/>
    </source>
</evidence>
<feature type="compositionally biased region" description="Acidic residues" evidence="1">
    <location>
        <begin position="81"/>
        <end position="90"/>
    </location>
</feature>
<accession>A0AAN9Z483</accession>
<dbReference type="EMBL" id="JAZDUA010000214">
    <property type="protein sequence ID" value="KAK7863956.1"/>
    <property type="molecule type" value="Genomic_DNA"/>
</dbReference>
<proteinExistence type="predicted"/>
<dbReference type="AlphaFoldDB" id="A0AAN9Z483"/>
<protein>
    <submittedName>
        <fullName evidence="2">Uncharacterized protein</fullName>
    </submittedName>
</protein>
<keyword evidence="3" id="KW-1185">Reference proteome</keyword>
<evidence type="ECO:0000313" key="2">
    <source>
        <dbReference type="EMBL" id="KAK7863956.1"/>
    </source>
</evidence>
<feature type="region of interest" description="Disordered" evidence="1">
    <location>
        <begin position="176"/>
        <end position="215"/>
    </location>
</feature>
<gene>
    <name evidence="2" type="ORF">R5R35_000073</name>
</gene>
<dbReference type="Proteomes" id="UP001378592">
    <property type="component" value="Unassembled WGS sequence"/>
</dbReference>
<feature type="region of interest" description="Disordered" evidence="1">
    <location>
        <begin position="32"/>
        <end position="99"/>
    </location>
</feature>
<comment type="caution">
    <text evidence="2">The sequence shown here is derived from an EMBL/GenBank/DDBJ whole genome shotgun (WGS) entry which is preliminary data.</text>
</comment>